<dbReference type="InterPro" id="IPR001251">
    <property type="entry name" value="CRAL-TRIO_dom"/>
</dbReference>
<dbReference type="InterPro" id="IPR036273">
    <property type="entry name" value="CRAL/TRIO_N_dom_sf"/>
</dbReference>
<dbReference type="PANTHER" id="PTHR45932:SF2">
    <property type="entry name" value="PATELLIN-4"/>
    <property type="match status" value="1"/>
</dbReference>
<gene>
    <name evidence="6" type="ORF">HS088_TW21G01439</name>
</gene>
<dbReference type="Pfam" id="PF00650">
    <property type="entry name" value="CRAL_TRIO"/>
    <property type="match status" value="1"/>
</dbReference>
<keyword evidence="7" id="KW-1185">Reference proteome</keyword>
<dbReference type="OrthoDB" id="75724at2759"/>
<dbReference type="FunCoup" id="A0A7J7C681">
    <property type="interactions" value="1451"/>
</dbReference>
<evidence type="ECO:0000313" key="6">
    <source>
        <dbReference type="EMBL" id="KAF5729276.1"/>
    </source>
</evidence>
<name>A0A7J7C681_TRIWF</name>
<dbReference type="Pfam" id="PF25099">
    <property type="entry name" value="GOLD_PATL1_C"/>
    <property type="match status" value="1"/>
</dbReference>
<dbReference type="EMBL" id="JAAARO010000021">
    <property type="protein sequence ID" value="KAF5729276.1"/>
    <property type="molecule type" value="Genomic_DNA"/>
</dbReference>
<organism evidence="6 7">
    <name type="scientific">Tripterygium wilfordii</name>
    <name type="common">Thunder God vine</name>
    <dbReference type="NCBI Taxonomy" id="458696"/>
    <lineage>
        <taxon>Eukaryota</taxon>
        <taxon>Viridiplantae</taxon>
        <taxon>Streptophyta</taxon>
        <taxon>Embryophyta</taxon>
        <taxon>Tracheophyta</taxon>
        <taxon>Spermatophyta</taxon>
        <taxon>Magnoliopsida</taxon>
        <taxon>eudicotyledons</taxon>
        <taxon>Gunneridae</taxon>
        <taxon>Pentapetalae</taxon>
        <taxon>rosids</taxon>
        <taxon>fabids</taxon>
        <taxon>Celastrales</taxon>
        <taxon>Celastraceae</taxon>
        <taxon>Tripterygium</taxon>
    </lineage>
</organism>
<dbReference type="PANTHER" id="PTHR45932">
    <property type="entry name" value="PATELLIN-1"/>
    <property type="match status" value="1"/>
</dbReference>
<evidence type="ECO:0000256" key="3">
    <source>
        <dbReference type="ARBA" id="ARBA00023136"/>
    </source>
</evidence>
<evidence type="ECO:0000259" key="5">
    <source>
        <dbReference type="PROSITE" id="PS50191"/>
    </source>
</evidence>
<evidence type="ECO:0000256" key="4">
    <source>
        <dbReference type="SAM" id="MobiDB-lite"/>
    </source>
</evidence>
<dbReference type="Proteomes" id="UP000593562">
    <property type="component" value="Unassembled WGS sequence"/>
</dbReference>
<accession>A0A7J7C681</accession>
<dbReference type="InterPro" id="IPR056794">
    <property type="entry name" value="PATL1-6_C_GOLD"/>
</dbReference>
<dbReference type="SUPFAM" id="SSF46938">
    <property type="entry name" value="CRAL/TRIO N-terminal domain"/>
    <property type="match status" value="1"/>
</dbReference>
<dbReference type="InterPro" id="IPR011074">
    <property type="entry name" value="CRAL/TRIO_N_dom"/>
</dbReference>
<comment type="caution">
    <text evidence="6">The sequence shown here is derived from an EMBL/GenBank/DDBJ whole genome shotgun (WGS) entry which is preliminary data.</text>
</comment>
<dbReference type="InterPro" id="IPR044834">
    <property type="entry name" value="PATL"/>
</dbReference>
<dbReference type="GO" id="GO:0008289">
    <property type="term" value="F:lipid binding"/>
    <property type="evidence" value="ECO:0007669"/>
    <property type="project" value="InterPro"/>
</dbReference>
<reference evidence="6 7" key="1">
    <citation type="journal article" date="2020" name="Nat. Commun.">
        <title>Genome of Tripterygium wilfordii and identification of cytochrome P450 involved in triptolide biosynthesis.</title>
        <authorList>
            <person name="Tu L."/>
            <person name="Su P."/>
            <person name="Zhang Z."/>
            <person name="Gao L."/>
            <person name="Wang J."/>
            <person name="Hu T."/>
            <person name="Zhou J."/>
            <person name="Zhang Y."/>
            <person name="Zhao Y."/>
            <person name="Liu Y."/>
            <person name="Song Y."/>
            <person name="Tong Y."/>
            <person name="Lu Y."/>
            <person name="Yang J."/>
            <person name="Xu C."/>
            <person name="Jia M."/>
            <person name="Peters R.J."/>
            <person name="Huang L."/>
            <person name="Gao W."/>
        </authorList>
    </citation>
    <scope>NUCLEOTIDE SEQUENCE [LARGE SCALE GENOMIC DNA]</scope>
    <source>
        <strain evidence="7">cv. XIE 37</strain>
        <tissue evidence="6">Leaf</tissue>
    </source>
</reference>
<dbReference type="SMART" id="SM00516">
    <property type="entry name" value="SEC14"/>
    <property type="match status" value="1"/>
</dbReference>
<sequence>MTVEAVERAEFVISQEEPKKVVAETEKAVEEVKQMDYSKPQIVQKSSSYREESNFLSDLKEFEKKALNELKAKLEEAILGNTLFKKDEPKKNEKEKPEVEEKEKESETKKGEEEAGKIEEVKPKGEEKENEPKESDEEKKPQVALEEKSIEVDKDISIWGVSLLPSKGAEGTDMVLLKFLRAREFKVNDAFEMLKKTLQWRKEANIDSILGEEFASDLSSVAYMNGVDREGHPVCYNIFGVFENEELYTKTFGTEENRGQFLRWRFQLMEKGIQKLDMRPGGVTSLLQINDLKNSPGVSKKDLRVSMKQAVGLLQDNYPEFVARNIFINAPFWYYALNALLSPFLTQRTKSKFVIAHPAKVTETLLKYISAEEIPVQYGGFKRENDFEFSKADDPVSELTVKAGSTETIEIPAAEVGSTLVWDLTVLNWEVIYKEEFVPSDEGSYTIIVQKDKKMGYNEGPIRNTFRNNETGKIVLTIVNSSNKKKRALYRYMIKNCLH</sequence>
<feature type="domain" description="CRAL-TRIO" evidence="5">
    <location>
        <begin position="211"/>
        <end position="386"/>
    </location>
</feature>
<dbReference type="InParanoid" id="A0A7J7C681"/>
<dbReference type="SMART" id="SM01100">
    <property type="entry name" value="CRAL_TRIO_N"/>
    <property type="match status" value="1"/>
</dbReference>
<dbReference type="InterPro" id="IPR036865">
    <property type="entry name" value="CRAL-TRIO_dom_sf"/>
</dbReference>
<keyword evidence="2" id="KW-0813">Transport</keyword>
<feature type="region of interest" description="Disordered" evidence="4">
    <location>
        <begin position="89"/>
        <end position="146"/>
    </location>
</feature>
<evidence type="ECO:0000256" key="2">
    <source>
        <dbReference type="ARBA" id="ARBA00022448"/>
    </source>
</evidence>
<proteinExistence type="predicted"/>
<dbReference type="Pfam" id="PF03765">
    <property type="entry name" value="CRAL_TRIO_N"/>
    <property type="match status" value="1"/>
</dbReference>
<comment type="subcellular location">
    <subcellularLocation>
        <location evidence="1">Membrane</location>
    </subcellularLocation>
</comment>
<dbReference type="SUPFAM" id="SSF52087">
    <property type="entry name" value="CRAL/TRIO domain"/>
    <property type="match status" value="1"/>
</dbReference>
<evidence type="ECO:0000313" key="7">
    <source>
        <dbReference type="Proteomes" id="UP000593562"/>
    </source>
</evidence>
<dbReference type="CDD" id="cd00170">
    <property type="entry name" value="SEC14"/>
    <property type="match status" value="1"/>
</dbReference>
<dbReference type="PROSITE" id="PS50191">
    <property type="entry name" value="CRAL_TRIO"/>
    <property type="match status" value="1"/>
</dbReference>
<dbReference type="GO" id="GO:0016020">
    <property type="term" value="C:membrane"/>
    <property type="evidence" value="ECO:0007669"/>
    <property type="project" value="UniProtKB-SubCell"/>
</dbReference>
<protein>
    <submittedName>
        <fullName evidence="6">Sec14p-like phosphatidylinositol transfer family protein</fullName>
    </submittedName>
</protein>
<keyword evidence="3" id="KW-0472">Membrane</keyword>
<dbReference type="Gene3D" id="3.40.525.10">
    <property type="entry name" value="CRAL-TRIO lipid binding domain"/>
    <property type="match status" value="1"/>
</dbReference>
<dbReference type="AlphaFoldDB" id="A0A7J7C681"/>
<evidence type="ECO:0000256" key="1">
    <source>
        <dbReference type="ARBA" id="ARBA00004370"/>
    </source>
</evidence>